<dbReference type="Gene3D" id="3.40.50.2300">
    <property type="match status" value="2"/>
</dbReference>
<organism evidence="1">
    <name type="scientific">Candidatus Kentrum sp. DK</name>
    <dbReference type="NCBI Taxonomy" id="2126562"/>
    <lineage>
        <taxon>Bacteria</taxon>
        <taxon>Pseudomonadati</taxon>
        <taxon>Pseudomonadota</taxon>
        <taxon>Gammaproteobacteria</taxon>
        <taxon>Candidatus Kentrum</taxon>
    </lineage>
</organism>
<dbReference type="InterPro" id="IPR028082">
    <property type="entry name" value="Peripla_BP_I"/>
</dbReference>
<proteinExistence type="predicted"/>
<evidence type="ECO:0000313" key="1">
    <source>
        <dbReference type="EMBL" id="VFJ69722.1"/>
    </source>
</evidence>
<dbReference type="EMBL" id="CAADEX010000252">
    <property type="protein sequence ID" value="VFJ69722.1"/>
    <property type="molecule type" value="Genomic_DNA"/>
</dbReference>
<reference evidence="1" key="1">
    <citation type="submission" date="2019-02" db="EMBL/GenBank/DDBJ databases">
        <authorList>
            <person name="Gruber-Vodicka R. H."/>
            <person name="Seah K. B. B."/>
        </authorList>
    </citation>
    <scope>NUCLEOTIDE SEQUENCE</scope>
    <source>
        <strain evidence="1">BECK_DK47</strain>
    </source>
</reference>
<accession>A0A450TPB3</accession>
<evidence type="ECO:0008006" key="2">
    <source>
        <dbReference type="Google" id="ProtNLM"/>
    </source>
</evidence>
<gene>
    <name evidence="1" type="ORF">BECKDK2373B_GA0170837_12523</name>
</gene>
<dbReference type="SUPFAM" id="SSF53822">
    <property type="entry name" value="Periplasmic binding protein-like I"/>
    <property type="match status" value="1"/>
</dbReference>
<sequence length="88" mass="9767">MEIAGAASEGFFLTMLGIDEASQYYRGLDDAYRQRFGGEPDVFTAYGYEGAKVLFQTIVEGGTIEEQRARMTAGRWPGLMGEVAFRQL</sequence>
<protein>
    <recommendedName>
        <fullName evidence="2">Substrate-binding protein</fullName>
    </recommendedName>
</protein>
<dbReference type="AlphaFoldDB" id="A0A450TPB3"/>
<name>A0A450TPB3_9GAMM</name>